<dbReference type="InterPro" id="IPR009991">
    <property type="entry name" value="DCTN3"/>
</dbReference>
<dbReference type="GO" id="GO:0061640">
    <property type="term" value="P:cytoskeleton-dependent cytokinesis"/>
    <property type="evidence" value="ECO:0007669"/>
    <property type="project" value="InterPro"/>
</dbReference>
<dbReference type="GO" id="GO:0005869">
    <property type="term" value="C:dynactin complex"/>
    <property type="evidence" value="ECO:0007669"/>
    <property type="project" value="InterPro"/>
</dbReference>
<dbReference type="PANTHER" id="PTHR28360">
    <property type="entry name" value="DYNACTIN SUBUNIT 3"/>
    <property type="match status" value="1"/>
</dbReference>
<organism evidence="3 4">
    <name type="scientific">Lentinula raphanica</name>
    <dbReference type="NCBI Taxonomy" id="153919"/>
    <lineage>
        <taxon>Eukaryota</taxon>
        <taxon>Fungi</taxon>
        <taxon>Dikarya</taxon>
        <taxon>Basidiomycota</taxon>
        <taxon>Agaricomycotina</taxon>
        <taxon>Agaricomycetes</taxon>
        <taxon>Agaricomycetidae</taxon>
        <taxon>Agaricales</taxon>
        <taxon>Marasmiineae</taxon>
        <taxon>Omphalotaceae</taxon>
        <taxon>Lentinula</taxon>
    </lineage>
</organism>
<feature type="coiled-coil region" evidence="1">
    <location>
        <begin position="255"/>
        <end position="282"/>
    </location>
</feature>
<dbReference type="AlphaFoldDB" id="A0AA38UDI3"/>
<keyword evidence="1" id="KW-0175">Coiled coil</keyword>
<gene>
    <name evidence="3" type="ORF">F5878DRAFT_210243</name>
</gene>
<dbReference type="EMBL" id="MU806236">
    <property type="protein sequence ID" value="KAJ3837586.1"/>
    <property type="molecule type" value="Genomic_DNA"/>
</dbReference>
<keyword evidence="4" id="KW-1185">Reference proteome</keyword>
<name>A0AA38UDI3_9AGAR</name>
<feature type="compositionally biased region" description="Polar residues" evidence="2">
    <location>
        <begin position="79"/>
        <end position="89"/>
    </location>
</feature>
<reference evidence="3" key="1">
    <citation type="submission" date="2022-08" db="EMBL/GenBank/DDBJ databases">
        <authorList>
            <consortium name="DOE Joint Genome Institute"/>
            <person name="Min B."/>
            <person name="Riley R."/>
            <person name="Sierra-Patev S."/>
            <person name="Naranjo-Ortiz M."/>
            <person name="Looney B."/>
            <person name="Konkel Z."/>
            <person name="Slot J.C."/>
            <person name="Sakamoto Y."/>
            <person name="Steenwyk J.L."/>
            <person name="Rokas A."/>
            <person name="Carro J."/>
            <person name="Camarero S."/>
            <person name="Ferreira P."/>
            <person name="Molpeceres G."/>
            <person name="Ruiz-Duenas F.J."/>
            <person name="Serrano A."/>
            <person name="Henrissat B."/>
            <person name="Drula E."/>
            <person name="Hughes K.W."/>
            <person name="Mata J.L."/>
            <person name="Ishikawa N.K."/>
            <person name="Vargas-Isla R."/>
            <person name="Ushijima S."/>
            <person name="Smith C.A."/>
            <person name="Ahrendt S."/>
            <person name="Andreopoulos W."/>
            <person name="He G."/>
            <person name="Labutti K."/>
            <person name="Lipzen A."/>
            <person name="Ng V."/>
            <person name="Sandor L."/>
            <person name="Barry K."/>
            <person name="Martinez A.T."/>
            <person name="Xiao Y."/>
            <person name="Gibbons J.G."/>
            <person name="Terashima K."/>
            <person name="Hibbett D.S."/>
            <person name="Grigoriev I.V."/>
        </authorList>
    </citation>
    <scope>NUCLEOTIDE SEQUENCE</scope>
    <source>
        <strain evidence="3">TFB9207</strain>
    </source>
</reference>
<sequence>MAHIGSVFLGDSKRQRVLSSSSSSSTPPSSPLPIPSPSASASATQTTFGMALNSPAMSVPSTTVEGADEIDEVEDPKQGASTSIDTTPGTDEDKSSLPPFSYVQSLSQSLPPSIDPHTALELRLRLLEGLVVGLDGHPEEGRATGSATLVKSTETIQRTLDKYVDTNETLRKFNSRYDKYAPYLTPAFALGLLDESALSGATSSPETLHNFVREMEPEIRNADTNMQEIENLLKRGILDGEGDKLEAYIPLQPRLSALLELHEENKTRADELERRVAEIMDTHMGYIDTLSDLFIAWDDALINAENLLLRKEKEKEERERIGLP</sequence>
<evidence type="ECO:0000256" key="2">
    <source>
        <dbReference type="SAM" id="MobiDB-lite"/>
    </source>
</evidence>
<dbReference type="PANTHER" id="PTHR28360:SF1">
    <property type="entry name" value="DYNACTIN SUBUNIT 3"/>
    <property type="match status" value="1"/>
</dbReference>
<evidence type="ECO:0000256" key="1">
    <source>
        <dbReference type="SAM" id="Coils"/>
    </source>
</evidence>
<evidence type="ECO:0000313" key="4">
    <source>
        <dbReference type="Proteomes" id="UP001163846"/>
    </source>
</evidence>
<evidence type="ECO:0000313" key="3">
    <source>
        <dbReference type="EMBL" id="KAJ3837586.1"/>
    </source>
</evidence>
<proteinExistence type="predicted"/>
<dbReference type="Proteomes" id="UP001163846">
    <property type="component" value="Unassembled WGS sequence"/>
</dbReference>
<feature type="compositionally biased region" description="Polar residues" evidence="2">
    <location>
        <begin position="55"/>
        <end position="64"/>
    </location>
</feature>
<protein>
    <submittedName>
        <fullName evidence="3">Uncharacterized protein</fullName>
    </submittedName>
</protein>
<accession>A0AA38UDI3</accession>
<dbReference type="Pfam" id="PF07426">
    <property type="entry name" value="Dynactin_p22"/>
    <property type="match status" value="1"/>
</dbReference>
<comment type="caution">
    <text evidence="3">The sequence shown here is derived from an EMBL/GenBank/DDBJ whole genome shotgun (WGS) entry which is preliminary data.</text>
</comment>
<feature type="region of interest" description="Disordered" evidence="2">
    <location>
        <begin position="1"/>
        <end position="100"/>
    </location>
</feature>